<gene>
    <name evidence="2" type="ORF">METZ01_LOCUS394520</name>
</gene>
<evidence type="ECO:0000313" key="2">
    <source>
        <dbReference type="EMBL" id="SVD41666.1"/>
    </source>
</evidence>
<feature type="domain" description="Uncharacterized protein TP-0789" evidence="1">
    <location>
        <begin position="16"/>
        <end position="142"/>
    </location>
</feature>
<feature type="non-terminal residue" evidence="2">
    <location>
        <position position="1"/>
    </location>
</feature>
<dbReference type="InterPro" id="IPR033399">
    <property type="entry name" value="TP_0789-like"/>
</dbReference>
<reference evidence="2" key="1">
    <citation type="submission" date="2018-05" db="EMBL/GenBank/DDBJ databases">
        <authorList>
            <person name="Lanie J.A."/>
            <person name="Ng W.-L."/>
            <person name="Kazmierczak K.M."/>
            <person name="Andrzejewski T.M."/>
            <person name="Davidsen T.M."/>
            <person name="Wayne K.J."/>
            <person name="Tettelin H."/>
            <person name="Glass J.I."/>
            <person name="Rusch D."/>
            <person name="Podicherti R."/>
            <person name="Tsui H.-C.T."/>
            <person name="Winkler M.E."/>
        </authorList>
    </citation>
    <scope>NUCLEOTIDE SEQUENCE</scope>
</reference>
<name>A0A382V525_9ZZZZ</name>
<sequence length="144" mass="16854">ITGKLKDVSDKKSSRKEFSFSELSITDEEINSQIHDLLPQEKIDSLVTYVINSKKIDKKGNIKESKRLWIDIDSFMILKVEFYTGSGRLYRRITCTDFYSVKNILFPININVQDLKSKTDMHITLKDIDIDPEFDMDIFIPRNQ</sequence>
<proteinExistence type="predicted"/>
<dbReference type="EMBL" id="UINC01149289">
    <property type="protein sequence ID" value="SVD41666.1"/>
    <property type="molecule type" value="Genomic_DNA"/>
</dbReference>
<protein>
    <recommendedName>
        <fullName evidence="1">Uncharacterized protein TP-0789 domain-containing protein</fullName>
    </recommendedName>
</protein>
<organism evidence="2">
    <name type="scientific">marine metagenome</name>
    <dbReference type="NCBI Taxonomy" id="408172"/>
    <lineage>
        <taxon>unclassified sequences</taxon>
        <taxon>metagenomes</taxon>
        <taxon>ecological metagenomes</taxon>
    </lineage>
</organism>
<accession>A0A382V525</accession>
<dbReference type="AlphaFoldDB" id="A0A382V525"/>
<dbReference type="Pfam" id="PF17131">
    <property type="entry name" value="LolA_like"/>
    <property type="match status" value="1"/>
</dbReference>
<evidence type="ECO:0000259" key="1">
    <source>
        <dbReference type="Pfam" id="PF17131"/>
    </source>
</evidence>
<dbReference type="Gene3D" id="2.50.20.10">
    <property type="entry name" value="Lipoprotein localisation LolA/LolB/LppX"/>
    <property type="match status" value="1"/>
</dbReference>